<reference evidence="10" key="1">
    <citation type="submission" date="2023-03" db="EMBL/GenBank/DDBJ databases">
        <title>Chromosome-scale reference genome and RAD-based genetic map of yellow starthistle (Centaurea solstitialis) reveal putative structural variation and QTLs associated with invader traits.</title>
        <authorList>
            <person name="Reatini B."/>
            <person name="Cang F.A."/>
            <person name="Jiang Q."/>
            <person name="Mckibben M.T.W."/>
            <person name="Barker M.S."/>
            <person name="Rieseberg L.H."/>
            <person name="Dlugosch K.M."/>
        </authorList>
    </citation>
    <scope>NUCLEOTIDE SEQUENCE</scope>
    <source>
        <strain evidence="10">CAN-66</strain>
        <tissue evidence="10">Leaf</tissue>
    </source>
</reference>
<keyword evidence="7 9" id="KW-0503">Monooxygenase</keyword>
<evidence type="ECO:0008006" key="12">
    <source>
        <dbReference type="Google" id="ProtNLM"/>
    </source>
</evidence>
<keyword evidence="5 9" id="KW-0560">Oxidoreductase</keyword>
<gene>
    <name evidence="10" type="ORF">OSB04_009831</name>
</gene>
<comment type="caution">
    <text evidence="10">The sequence shown here is derived from an EMBL/GenBank/DDBJ whole genome shotgun (WGS) entry which is preliminary data.</text>
</comment>
<evidence type="ECO:0000256" key="2">
    <source>
        <dbReference type="ARBA" id="ARBA00010617"/>
    </source>
</evidence>
<evidence type="ECO:0000256" key="6">
    <source>
        <dbReference type="ARBA" id="ARBA00023004"/>
    </source>
</evidence>
<name>A0AA38WBA9_9ASTR</name>
<dbReference type="PRINTS" id="PR00463">
    <property type="entry name" value="EP450I"/>
</dbReference>
<dbReference type="GO" id="GO:0016705">
    <property type="term" value="F:oxidoreductase activity, acting on paired donors, with incorporation or reduction of molecular oxygen"/>
    <property type="evidence" value="ECO:0007669"/>
    <property type="project" value="InterPro"/>
</dbReference>
<comment type="cofactor">
    <cofactor evidence="1 8">
        <name>heme</name>
        <dbReference type="ChEBI" id="CHEBI:30413"/>
    </cofactor>
</comment>
<dbReference type="AlphaFoldDB" id="A0AA38WBA9"/>
<evidence type="ECO:0000256" key="1">
    <source>
        <dbReference type="ARBA" id="ARBA00001971"/>
    </source>
</evidence>
<accession>A0AA38WBA9</accession>
<dbReference type="PANTHER" id="PTHR47951">
    <property type="entry name" value="OS08G0547900 PROTEIN"/>
    <property type="match status" value="1"/>
</dbReference>
<evidence type="ECO:0000256" key="4">
    <source>
        <dbReference type="ARBA" id="ARBA00022723"/>
    </source>
</evidence>
<evidence type="ECO:0000256" key="5">
    <source>
        <dbReference type="ARBA" id="ARBA00023002"/>
    </source>
</evidence>
<comment type="similarity">
    <text evidence="2 9">Belongs to the cytochrome P450 family.</text>
</comment>
<proteinExistence type="inferred from homology"/>
<dbReference type="GO" id="GO:0005506">
    <property type="term" value="F:iron ion binding"/>
    <property type="evidence" value="ECO:0007669"/>
    <property type="project" value="InterPro"/>
</dbReference>
<dbReference type="PANTHER" id="PTHR47951:SF7">
    <property type="entry name" value="FLAVONOID 3',5'-HYDROXYLASE-LIKE ISOFORM X1"/>
    <property type="match status" value="1"/>
</dbReference>
<evidence type="ECO:0000256" key="8">
    <source>
        <dbReference type="PIRSR" id="PIRSR602401-1"/>
    </source>
</evidence>
<evidence type="ECO:0000256" key="9">
    <source>
        <dbReference type="RuleBase" id="RU000461"/>
    </source>
</evidence>
<sequence length="546" mass="62976">MKISYLKDNIHLTIYSYWSWWFEASNKQDEISRAILTVSIVVFMFLWYKWSFSSSKTSDQLPLPPGPRGLPILGYLPFLQPDLHKHYTQLAHRYGPIFKIWLGTKLYVIVSSSELAKTVVRDQDQVFANRDPPIAALAITYGGINIVWSNNGPYWRKMRKVLVHEVLSNANLDACRGYRRDEVSKSIKDLYTKIGTKVNINEIAFFTELNVITSMLWGSTYVEGEKTGNLGAEYRVMVFKIIELLGAPNVSDFFPILARFDLQGVDRVMKREWAKIDLILDQIIEERIRSNASRSKEMADKERSKDFLQTLLDLKEQNDAAKSFNFTQMKALLMCILGLNLLSAYQDIAIGGTDTTATMVEWVMAEILDHPEVMKKVQDELSQVVGMDNTLEESHLPKLHYLDAVIKETFRLHPTLPLLTPRCPNQSCTVGGYTVPKGAIVFLNVWAIHRDPEKWENSSEFFPERFLNYNEDNTMWFFPFGSGRRMCPGIPLAEKMLVYMLASLLHAFKWSVPLDEELDLFEKFGIVMKKRKPLILVPSLRYHHDY</sequence>
<dbReference type="GO" id="GO:0020037">
    <property type="term" value="F:heme binding"/>
    <property type="evidence" value="ECO:0007669"/>
    <property type="project" value="InterPro"/>
</dbReference>
<dbReference type="Pfam" id="PF00067">
    <property type="entry name" value="p450"/>
    <property type="match status" value="1"/>
</dbReference>
<dbReference type="SUPFAM" id="SSF48264">
    <property type="entry name" value="Cytochrome P450"/>
    <property type="match status" value="1"/>
</dbReference>
<keyword evidence="11" id="KW-1185">Reference proteome</keyword>
<keyword evidence="4 8" id="KW-0479">Metal-binding</keyword>
<dbReference type="Proteomes" id="UP001172457">
    <property type="component" value="Chromosome 3"/>
</dbReference>
<dbReference type="Gene3D" id="1.10.630.10">
    <property type="entry name" value="Cytochrome P450"/>
    <property type="match status" value="1"/>
</dbReference>
<keyword evidence="3 8" id="KW-0349">Heme</keyword>
<dbReference type="InterPro" id="IPR002401">
    <property type="entry name" value="Cyt_P450_E_grp-I"/>
</dbReference>
<feature type="binding site" description="axial binding residue" evidence="8">
    <location>
        <position position="487"/>
    </location>
    <ligand>
        <name>heme</name>
        <dbReference type="ChEBI" id="CHEBI:30413"/>
    </ligand>
    <ligandPart>
        <name>Fe</name>
        <dbReference type="ChEBI" id="CHEBI:18248"/>
    </ligandPart>
</feature>
<dbReference type="GO" id="GO:0004497">
    <property type="term" value="F:monooxygenase activity"/>
    <property type="evidence" value="ECO:0007669"/>
    <property type="project" value="UniProtKB-KW"/>
</dbReference>
<protein>
    <recommendedName>
        <fullName evidence="12">Cytochrome P450</fullName>
    </recommendedName>
</protein>
<dbReference type="PROSITE" id="PS00086">
    <property type="entry name" value="CYTOCHROME_P450"/>
    <property type="match status" value="1"/>
</dbReference>
<evidence type="ECO:0000313" key="10">
    <source>
        <dbReference type="EMBL" id="KAJ9555217.1"/>
    </source>
</evidence>
<dbReference type="InterPro" id="IPR001128">
    <property type="entry name" value="Cyt_P450"/>
</dbReference>
<dbReference type="InterPro" id="IPR036396">
    <property type="entry name" value="Cyt_P450_sf"/>
</dbReference>
<evidence type="ECO:0000256" key="7">
    <source>
        <dbReference type="ARBA" id="ARBA00023033"/>
    </source>
</evidence>
<keyword evidence="6 8" id="KW-0408">Iron</keyword>
<dbReference type="PRINTS" id="PR00385">
    <property type="entry name" value="P450"/>
</dbReference>
<organism evidence="10 11">
    <name type="scientific">Centaurea solstitialis</name>
    <name type="common">yellow star-thistle</name>
    <dbReference type="NCBI Taxonomy" id="347529"/>
    <lineage>
        <taxon>Eukaryota</taxon>
        <taxon>Viridiplantae</taxon>
        <taxon>Streptophyta</taxon>
        <taxon>Embryophyta</taxon>
        <taxon>Tracheophyta</taxon>
        <taxon>Spermatophyta</taxon>
        <taxon>Magnoliopsida</taxon>
        <taxon>eudicotyledons</taxon>
        <taxon>Gunneridae</taxon>
        <taxon>Pentapetalae</taxon>
        <taxon>asterids</taxon>
        <taxon>campanulids</taxon>
        <taxon>Asterales</taxon>
        <taxon>Asteraceae</taxon>
        <taxon>Carduoideae</taxon>
        <taxon>Cardueae</taxon>
        <taxon>Centaureinae</taxon>
        <taxon>Centaurea</taxon>
    </lineage>
</organism>
<dbReference type="FunFam" id="1.10.630.10:FF:000126">
    <property type="entry name" value="Predicted protein"/>
    <property type="match status" value="1"/>
</dbReference>
<evidence type="ECO:0000256" key="3">
    <source>
        <dbReference type="ARBA" id="ARBA00022617"/>
    </source>
</evidence>
<dbReference type="InterPro" id="IPR017972">
    <property type="entry name" value="Cyt_P450_CS"/>
</dbReference>
<dbReference type="EMBL" id="JARYMX010000003">
    <property type="protein sequence ID" value="KAJ9555217.1"/>
    <property type="molecule type" value="Genomic_DNA"/>
</dbReference>
<evidence type="ECO:0000313" key="11">
    <source>
        <dbReference type="Proteomes" id="UP001172457"/>
    </source>
</evidence>